<dbReference type="Proteomes" id="UP000753219">
    <property type="component" value="Unassembled WGS sequence"/>
</dbReference>
<dbReference type="Pfam" id="PF03572">
    <property type="entry name" value="Peptidase_S41"/>
    <property type="match status" value="1"/>
</dbReference>
<proteinExistence type="predicted"/>
<evidence type="ECO:0000256" key="1">
    <source>
        <dbReference type="SAM" id="Phobius"/>
    </source>
</evidence>
<keyword evidence="1" id="KW-1133">Transmembrane helix</keyword>
<dbReference type="RefSeq" id="WP_278639766.1">
    <property type="nucleotide sequence ID" value="NZ_JAGZMZ010000004.1"/>
</dbReference>
<dbReference type="AlphaFoldDB" id="A0A943A2I1"/>
<dbReference type="Gene3D" id="3.90.226.10">
    <property type="entry name" value="2-enoyl-CoA Hydratase, Chain A, domain 1"/>
    <property type="match status" value="1"/>
</dbReference>
<dbReference type="EMBL" id="JAGZMZ010000004">
    <property type="protein sequence ID" value="MBS4883630.1"/>
    <property type="molecule type" value="Genomic_DNA"/>
</dbReference>
<evidence type="ECO:0000313" key="4">
    <source>
        <dbReference type="Proteomes" id="UP000753219"/>
    </source>
</evidence>
<dbReference type="InterPro" id="IPR005151">
    <property type="entry name" value="Tail-specific_protease"/>
</dbReference>
<dbReference type="GO" id="GO:0008236">
    <property type="term" value="F:serine-type peptidase activity"/>
    <property type="evidence" value="ECO:0007669"/>
    <property type="project" value="InterPro"/>
</dbReference>
<evidence type="ECO:0000313" key="3">
    <source>
        <dbReference type="EMBL" id="MBS4883630.1"/>
    </source>
</evidence>
<organism evidence="3 4">
    <name type="scientific">Amedibacillus dolichus</name>
    <dbReference type="NCBI Taxonomy" id="31971"/>
    <lineage>
        <taxon>Bacteria</taxon>
        <taxon>Bacillati</taxon>
        <taxon>Bacillota</taxon>
        <taxon>Erysipelotrichia</taxon>
        <taxon>Erysipelotrichales</taxon>
        <taxon>Erysipelotrichaceae</taxon>
        <taxon>Amedibacillus</taxon>
    </lineage>
</organism>
<sequence length="371" mass="43130">MKIYKKKSVLAILTILIILCFLLYLRIHEENNKYLKDMKYFINTVEENYPYQEYLNFDEKKDFYLEAAQSCESLEEFYKLLKSIVKPYNGLGHLFILNAEEYYLHQVTYDMALEDRLISLENDNYKILNDNEVKATYDQLSSLTGTTLDKVKQSMYENQNGENKENVHFQKYDDVLVIKIDSFDYSLIENDLKIIKEYLATYDGDCIAFDIRENSGGADSYWINLVAMTSDQDYEYNKKVTGRGEISLSYVKEEIEDAILHQSKDDFEIQVEKKIESQNIYNFPKRYILTSSKNFSSADTFVKFAKESNYAVSVGEHTKGSGGDFLNPMLIELPNTHIVFRMDACKSDEIGSKPDIAVTGDALQFFLNMEK</sequence>
<protein>
    <recommendedName>
        <fullName evidence="2">Tail specific protease domain-containing protein</fullName>
    </recommendedName>
</protein>
<dbReference type="InterPro" id="IPR029045">
    <property type="entry name" value="ClpP/crotonase-like_dom_sf"/>
</dbReference>
<dbReference type="SUPFAM" id="SSF52096">
    <property type="entry name" value="ClpP/crotonase"/>
    <property type="match status" value="1"/>
</dbReference>
<name>A0A943A2I1_9FIRM</name>
<keyword evidence="1" id="KW-0812">Transmembrane</keyword>
<reference evidence="3" key="1">
    <citation type="submission" date="2021-02" db="EMBL/GenBank/DDBJ databases">
        <title>Infant gut strain persistence is associated with maternal origin, phylogeny, and functional potential including surface adhesion and iron acquisition.</title>
        <authorList>
            <person name="Lou Y.C."/>
        </authorList>
    </citation>
    <scope>NUCLEOTIDE SEQUENCE</scope>
    <source>
        <strain evidence="3">L3_108_103G1_dasL3_108_103G1_concoct_2</strain>
    </source>
</reference>
<comment type="caution">
    <text evidence="3">The sequence shown here is derived from an EMBL/GenBank/DDBJ whole genome shotgun (WGS) entry which is preliminary data.</text>
</comment>
<dbReference type="GO" id="GO:0006508">
    <property type="term" value="P:proteolysis"/>
    <property type="evidence" value="ECO:0007669"/>
    <property type="project" value="InterPro"/>
</dbReference>
<gene>
    <name evidence="3" type="ORF">KHZ85_02570</name>
</gene>
<accession>A0A943A2I1</accession>
<feature type="transmembrane region" description="Helical" evidence="1">
    <location>
        <begin position="9"/>
        <end position="27"/>
    </location>
</feature>
<keyword evidence="1" id="KW-0472">Membrane</keyword>
<evidence type="ECO:0000259" key="2">
    <source>
        <dbReference type="Pfam" id="PF03572"/>
    </source>
</evidence>
<feature type="domain" description="Tail specific protease" evidence="2">
    <location>
        <begin position="175"/>
        <end position="324"/>
    </location>
</feature>